<name>A0A5C6RKV8_9BACT</name>
<organism evidence="2 3">
    <name type="scientific">Phaeodactylibacter luteus</name>
    <dbReference type="NCBI Taxonomy" id="1564516"/>
    <lineage>
        <taxon>Bacteria</taxon>
        <taxon>Pseudomonadati</taxon>
        <taxon>Bacteroidota</taxon>
        <taxon>Saprospiria</taxon>
        <taxon>Saprospirales</taxon>
        <taxon>Haliscomenobacteraceae</taxon>
        <taxon>Phaeodactylibacter</taxon>
    </lineage>
</organism>
<protein>
    <recommendedName>
        <fullName evidence="4">Tetratricopeptide repeat protein</fullName>
    </recommendedName>
</protein>
<keyword evidence="1" id="KW-0472">Membrane</keyword>
<comment type="caution">
    <text evidence="2">The sequence shown here is derived from an EMBL/GenBank/DDBJ whole genome shotgun (WGS) entry which is preliminary data.</text>
</comment>
<keyword evidence="3" id="KW-1185">Reference proteome</keyword>
<evidence type="ECO:0000313" key="2">
    <source>
        <dbReference type="EMBL" id="TXB62240.1"/>
    </source>
</evidence>
<dbReference type="EMBL" id="VOOR01000033">
    <property type="protein sequence ID" value="TXB62240.1"/>
    <property type="molecule type" value="Genomic_DNA"/>
</dbReference>
<dbReference type="RefSeq" id="WP_147168368.1">
    <property type="nucleotide sequence ID" value="NZ_VOOR01000033.1"/>
</dbReference>
<keyword evidence="1" id="KW-0812">Transmembrane</keyword>
<proteinExistence type="predicted"/>
<accession>A0A5C6RKV8</accession>
<evidence type="ECO:0000256" key="1">
    <source>
        <dbReference type="SAM" id="Phobius"/>
    </source>
</evidence>
<keyword evidence="1" id="KW-1133">Transmembrane helix</keyword>
<dbReference type="AlphaFoldDB" id="A0A5C6RKV8"/>
<dbReference type="Gene3D" id="1.25.40.10">
    <property type="entry name" value="Tetratricopeptide repeat domain"/>
    <property type="match status" value="1"/>
</dbReference>
<reference evidence="2 3" key="1">
    <citation type="submission" date="2019-08" db="EMBL/GenBank/DDBJ databases">
        <title>Genome of Phaeodactylibacter luteus.</title>
        <authorList>
            <person name="Bowman J.P."/>
        </authorList>
    </citation>
    <scope>NUCLEOTIDE SEQUENCE [LARGE SCALE GENOMIC DNA]</scope>
    <source>
        <strain evidence="2 3">KCTC 42180</strain>
    </source>
</reference>
<dbReference type="SUPFAM" id="SSF48452">
    <property type="entry name" value="TPR-like"/>
    <property type="match status" value="1"/>
</dbReference>
<dbReference type="InterPro" id="IPR011990">
    <property type="entry name" value="TPR-like_helical_dom_sf"/>
</dbReference>
<dbReference type="OrthoDB" id="1432556at2"/>
<gene>
    <name evidence="2" type="ORF">FRY97_14970</name>
</gene>
<feature type="transmembrane region" description="Helical" evidence="1">
    <location>
        <begin position="5"/>
        <end position="25"/>
    </location>
</feature>
<sequence length="174" mass="19279">MTIIWLKYSVMGLCFVLGALLHARLGLSQAWYLYAGAGLLAMTQLLMGNVWSAYSALKRGQLQQASRILKQVWAPGMLLKRNRAYFYFTKGMLALQAKQLDGAATGLEEAINTGLEHPNDGALAALNLAHISYVKQNWGSAAEWLEKARSFAVNDLMIKEKMSELEQALASRQN</sequence>
<dbReference type="Proteomes" id="UP000321580">
    <property type="component" value="Unassembled WGS sequence"/>
</dbReference>
<evidence type="ECO:0000313" key="3">
    <source>
        <dbReference type="Proteomes" id="UP000321580"/>
    </source>
</evidence>
<evidence type="ECO:0008006" key="4">
    <source>
        <dbReference type="Google" id="ProtNLM"/>
    </source>
</evidence>
<feature type="transmembrane region" description="Helical" evidence="1">
    <location>
        <begin position="31"/>
        <end position="57"/>
    </location>
</feature>